<dbReference type="SMART" id="SM00248">
    <property type="entry name" value="ANK"/>
    <property type="match status" value="8"/>
</dbReference>
<feature type="repeat" description="ANK" evidence="3">
    <location>
        <begin position="230"/>
        <end position="254"/>
    </location>
</feature>
<dbReference type="Gene3D" id="1.25.40.20">
    <property type="entry name" value="Ankyrin repeat-containing domain"/>
    <property type="match status" value="3"/>
</dbReference>
<keyword evidence="1" id="KW-0677">Repeat</keyword>
<evidence type="ECO:0000256" key="3">
    <source>
        <dbReference type="PROSITE-ProRule" id="PRU00023"/>
    </source>
</evidence>
<dbReference type="EMBL" id="JBFXLU010000030">
    <property type="protein sequence ID" value="KAL2851533.1"/>
    <property type="molecule type" value="Genomic_DNA"/>
</dbReference>
<evidence type="ECO:0000256" key="2">
    <source>
        <dbReference type="ARBA" id="ARBA00023043"/>
    </source>
</evidence>
<dbReference type="PROSITE" id="PS50297">
    <property type="entry name" value="ANK_REP_REGION"/>
    <property type="match status" value="2"/>
</dbReference>
<comment type="caution">
    <text evidence="4">The sequence shown here is derived from an EMBL/GenBank/DDBJ whole genome shotgun (WGS) entry which is preliminary data.</text>
</comment>
<protein>
    <submittedName>
        <fullName evidence="4">Ankyrin repeat-containing domain protein</fullName>
    </submittedName>
</protein>
<dbReference type="PANTHER" id="PTHR24198">
    <property type="entry name" value="ANKYRIN REPEAT AND PROTEIN KINASE DOMAIN-CONTAINING PROTEIN"/>
    <property type="match status" value="1"/>
</dbReference>
<evidence type="ECO:0000256" key="1">
    <source>
        <dbReference type="ARBA" id="ARBA00022737"/>
    </source>
</evidence>
<evidence type="ECO:0000313" key="5">
    <source>
        <dbReference type="Proteomes" id="UP001610446"/>
    </source>
</evidence>
<sequence length="319" mass="34456">MGANPLLSAIEKGHSEVVRLLSKSPDIGLDVRDQRGRTPLEISVQTGDEDTVAQLLRRDEFVLPNPFVPRKSRLELVSELLHSEQYSVTHPDRYARSVLKAALAAKQARLVKLALRKLGIDLSSDGQGDLGLLNAAKSGDIDVASALLAFRFANPNARGATTRRTPLGVAALAGQYDIVALWLQEPSIELNALDDGLKTPLALAAQAGLYEIVELLLQKPGVLLSTQDHLGRTPLALAVSTGHYDVVRLLLRHSDAGLGIQDRGERTPLALAVATGIYDIVELLLQHSREQLNIPEVGGRTPLMIAARLGYVDLVKLLL</sequence>
<dbReference type="PROSITE" id="PS50088">
    <property type="entry name" value="ANK_REPEAT"/>
    <property type="match status" value="2"/>
</dbReference>
<dbReference type="InterPro" id="IPR002110">
    <property type="entry name" value="Ankyrin_rpt"/>
</dbReference>
<dbReference type="Pfam" id="PF12796">
    <property type="entry name" value="Ank_2"/>
    <property type="match status" value="3"/>
</dbReference>
<accession>A0ABR4KJZ0</accession>
<evidence type="ECO:0000313" key="4">
    <source>
        <dbReference type="EMBL" id="KAL2851533.1"/>
    </source>
</evidence>
<dbReference type="InterPro" id="IPR036770">
    <property type="entry name" value="Ankyrin_rpt-contain_sf"/>
</dbReference>
<dbReference type="SUPFAM" id="SSF48403">
    <property type="entry name" value="Ankyrin repeat"/>
    <property type="match status" value="1"/>
</dbReference>
<reference evidence="4 5" key="1">
    <citation type="submission" date="2024-07" db="EMBL/GenBank/DDBJ databases">
        <title>Section-level genome sequencing and comparative genomics of Aspergillus sections Usti and Cavernicolus.</title>
        <authorList>
            <consortium name="Lawrence Berkeley National Laboratory"/>
            <person name="Nybo J.L."/>
            <person name="Vesth T.C."/>
            <person name="Theobald S."/>
            <person name="Frisvad J.C."/>
            <person name="Larsen T.O."/>
            <person name="Kjaerboelling I."/>
            <person name="Rothschild-Mancinelli K."/>
            <person name="Lyhne E.K."/>
            <person name="Kogle M.E."/>
            <person name="Barry K."/>
            <person name="Clum A."/>
            <person name="Na H."/>
            <person name="Ledsgaard L."/>
            <person name="Lin J."/>
            <person name="Lipzen A."/>
            <person name="Kuo A."/>
            <person name="Riley R."/>
            <person name="Mondo S."/>
            <person name="Labutti K."/>
            <person name="Haridas S."/>
            <person name="Pangalinan J."/>
            <person name="Salamov A.A."/>
            <person name="Simmons B.A."/>
            <person name="Magnuson J.K."/>
            <person name="Chen J."/>
            <person name="Drula E."/>
            <person name="Henrissat B."/>
            <person name="Wiebenga A."/>
            <person name="Lubbers R.J."/>
            <person name="Gomes A.C."/>
            <person name="Makela M.R."/>
            <person name="Stajich J."/>
            <person name="Grigoriev I.V."/>
            <person name="Mortensen U.H."/>
            <person name="De Vries R.P."/>
            <person name="Baker S.E."/>
            <person name="Andersen M.R."/>
        </authorList>
    </citation>
    <scope>NUCLEOTIDE SEQUENCE [LARGE SCALE GENOMIC DNA]</scope>
    <source>
        <strain evidence="4 5">CBS 123904</strain>
    </source>
</reference>
<keyword evidence="5" id="KW-1185">Reference proteome</keyword>
<dbReference type="PANTHER" id="PTHR24198:SF165">
    <property type="entry name" value="ANKYRIN REPEAT-CONTAINING PROTEIN-RELATED"/>
    <property type="match status" value="1"/>
</dbReference>
<keyword evidence="2 3" id="KW-0040">ANK repeat</keyword>
<name>A0ABR4KJZ0_9EURO</name>
<feature type="repeat" description="ANK" evidence="3">
    <location>
        <begin position="298"/>
        <end position="319"/>
    </location>
</feature>
<organism evidence="4 5">
    <name type="scientific">Aspergillus pseudoustus</name>
    <dbReference type="NCBI Taxonomy" id="1810923"/>
    <lineage>
        <taxon>Eukaryota</taxon>
        <taxon>Fungi</taxon>
        <taxon>Dikarya</taxon>
        <taxon>Ascomycota</taxon>
        <taxon>Pezizomycotina</taxon>
        <taxon>Eurotiomycetes</taxon>
        <taxon>Eurotiomycetidae</taxon>
        <taxon>Eurotiales</taxon>
        <taxon>Aspergillaceae</taxon>
        <taxon>Aspergillus</taxon>
        <taxon>Aspergillus subgen. Nidulantes</taxon>
    </lineage>
</organism>
<dbReference type="Proteomes" id="UP001610446">
    <property type="component" value="Unassembled WGS sequence"/>
</dbReference>
<proteinExistence type="predicted"/>
<gene>
    <name evidence="4" type="ORF">BJY01DRAFT_117190</name>
</gene>